<comment type="caution">
    <text evidence="2">The sequence shown here is derived from an EMBL/GenBank/DDBJ whole genome shotgun (WGS) entry which is preliminary data.</text>
</comment>
<keyword evidence="1" id="KW-0812">Transmembrane</keyword>
<evidence type="ECO:0000313" key="2">
    <source>
        <dbReference type="EMBL" id="TRZ40267.1"/>
    </source>
</evidence>
<name>A0A553STD2_NIACI</name>
<keyword evidence="1" id="KW-0472">Membrane</keyword>
<gene>
    <name evidence="2" type="ORF">CEQ21_04845</name>
</gene>
<evidence type="ECO:0000313" key="3">
    <source>
        <dbReference type="Proteomes" id="UP000319837"/>
    </source>
</evidence>
<dbReference type="RefSeq" id="WP_185763667.1">
    <property type="nucleotide sequence ID" value="NZ_RIBP01000001.1"/>
</dbReference>
<reference evidence="3" key="1">
    <citation type="submission" date="2018-10" db="EMBL/GenBank/DDBJ databases">
        <title>FDA dAtabase for Regulatory Grade micrObial Sequences (FDA-ARGOS): Supporting development and validation of Infectious Disease Dx tests.</title>
        <authorList>
            <person name="Minogue T."/>
            <person name="Wolcott M."/>
            <person name="Wasieloski L."/>
            <person name="Aguilar W."/>
            <person name="Moore D."/>
            <person name="Tallon L."/>
            <person name="Sadzewicz L."/>
            <person name="Sengamalay N."/>
            <person name="Ott S."/>
            <person name="Godinez A."/>
            <person name="Nagaraj S."/>
            <person name="Vavikolanu K."/>
            <person name="Vyas G."/>
            <person name="Nadendla S."/>
            <person name="George J."/>
            <person name="Sichtig H."/>
        </authorList>
    </citation>
    <scope>NUCLEOTIDE SEQUENCE [LARGE SCALE GENOMIC DNA]</scope>
    <source>
        <strain evidence="3">FDAARGOS_343</strain>
    </source>
</reference>
<proteinExistence type="predicted"/>
<accession>A0A553STD2</accession>
<evidence type="ECO:0000256" key="1">
    <source>
        <dbReference type="SAM" id="Phobius"/>
    </source>
</evidence>
<dbReference type="AlphaFoldDB" id="A0A553STD2"/>
<feature type="transmembrane region" description="Helical" evidence="1">
    <location>
        <begin position="12"/>
        <end position="38"/>
    </location>
</feature>
<keyword evidence="1" id="KW-1133">Transmembrane helix</keyword>
<dbReference type="EMBL" id="RIBP01000001">
    <property type="protein sequence ID" value="TRZ40267.1"/>
    <property type="molecule type" value="Genomic_DNA"/>
</dbReference>
<sequence length="59" mass="6883">MNNKLVHTFSILLIAVIAIFTGEIATVMMLYLILLALYGIHNTVQKFYEDWKNKNNHPY</sequence>
<protein>
    <submittedName>
        <fullName evidence="2">Uncharacterized protein</fullName>
    </submittedName>
</protein>
<dbReference type="Proteomes" id="UP000319837">
    <property type="component" value="Unassembled WGS sequence"/>
</dbReference>
<organism evidence="2 3">
    <name type="scientific">Niallia circulans</name>
    <name type="common">Bacillus circulans</name>
    <dbReference type="NCBI Taxonomy" id="1397"/>
    <lineage>
        <taxon>Bacteria</taxon>
        <taxon>Bacillati</taxon>
        <taxon>Bacillota</taxon>
        <taxon>Bacilli</taxon>
        <taxon>Bacillales</taxon>
        <taxon>Bacillaceae</taxon>
        <taxon>Niallia</taxon>
    </lineage>
</organism>